<accession>A0A1V8T6G9</accession>
<dbReference type="STRING" id="1507870.A0A1V8T6G9"/>
<dbReference type="InParanoid" id="A0A1V8T6G9"/>
<dbReference type="GO" id="GO:0005743">
    <property type="term" value="C:mitochondrial inner membrane"/>
    <property type="evidence" value="ECO:0007669"/>
    <property type="project" value="UniProtKB-SubCell"/>
</dbReference>
<dbReference type="AlphaFoldDB" id="A0A1V8T6G9"/>
<evidence type="ECO:0000256" key="3">
    <source>
        <dbReference type="ARBA" id="ARBA00022448"/>
    </source>
</evidence>
<name>A0A1V8T6G9_9PEZI</name>
<evidence type="ECO:0000256" key="6">
    <source>
        <dbReference type="ARBA" id="ARBA00022989"/>
    </source>
</evidence>
<keyword evidence="5 9" id="KW-0999">Mitochondrion inner membrane</keyword>
<evidence type="ECO:0000256" key="1">
    <source>
        <dbReference type="ARBA" id="ARBA00004448"/>
    </source>
</evidence>
<protein>
    <recommendedName>
        <fullName evidence="9">Mitochondrial pyruvate carrier</fullName>
    </recommendedName>
</protein>
<comment type="subcellular location">
    <subcellularLocation>
        <location evidence="1 9">Mitochondrion inner membrane</location>
        <topology evidence="1 9">Multi-pass membrane protein</topology>
    </subcellularLocation>
</comment>
<dbReference type="Pfam" id="PF03650">
    <property type="entry name" value="MPC"/>
    <property type="match status" value="1"/>
</dbReference>
<keyword evidence="7 9" id="KW-0496">Mitochondrion</keyword>
<keyword evidence="4" id="KW-0812">Transmembrane</keyword>
<evidence type="ECO:0000256" key="7">
    <source>
        <dbReference type="ARBA" id="ARBA00023128"/>
    </source>
</evidence>
<dbReference type="Proteomes" id="UP000192596">
    <property type="component" value="Unassembled WGS sequence"/>
</dbReference>
<proteinExistence type="inferred from homology"/>
<dbReference type="FunCoup" id="A0A1V8T6G9">
    <property type="interactions" value="482"/>
</dbReference>
<dbReference type="EMBL" id="NAJO01000015">
    <property type="protein sequence ID" value="OQO07005.1"/>
    <property type="molecule type" value="Genomic_DNA"/>
</dbReference>
<keyword evidence="11" id="KW-1185">Reference proteome</keyword>
<comment type="caution">
    <text evidence="10">The sequence shown here is derived from an EMBL/GenBank/DDBJ whole genome shotgun (WGS) entry which is preliminary data.</text>
</comment>
<dbReference type="OrthoDB" id="869189at2759"/>
<comment type="function">
    <text evidence="9">Mediates the uptake of pyruvate into mitochondria.</text>
</comment>
<keyword evidence="6" id="KW-1133">Transmembrane helix</keyword>
<organism evidence="10 11">
    <name type="scientific">Cryoendolithus antarcticus</name>
    <dbReference type="NCBI Taxonomy" id="1507870"/>
    <lineage>
        <taxon>Eukaryota</taxon>
        <taxon>Fungi</taxon>
        <taxon>Dikarya</taxon>
        <taxon>Ascomycota</taxon>
        <taxon>Pezizomycotina</taxon>
        <taxon>Dothideomycetes</taxon>
        <taxon>Dothideomycetidae</taxon>
        <taxon>Cladosporiales</taxon>
        <taxon>Cladosporiaceae</taxon>
        <taxon>Cryoendolithus</taxon>
    </lineage>
</organism>
<evidence type="ECO:0000313" key="11">
    <source>
        <dbReference type="Proteomes" id="UP000192596"/>
    </source>
</evidence>
<evidence type="ECO:0000256" key="2">
    <source>
        <dbReference type="ARBA" id="ARBA00006416"/>
    </source>
</evidence>
<evidence type="ECO:0000256" key="9">
    <source>
        <dbReference type="RuleBase" id="RU363100"/>
    </source>
</evidence>
<gene>
    <name evidence="10" type="ORF">B0A48_07571</name>
</gene>
<reference evidence="11" key="1">
    <citation type="submission" date="2017-03" db="EMBL/GenBank/DDBJ databases">
        <title>Genomes of endolithic fungi from Antarctica.</title>
        <authorList>
            <person name="Coleine C."/>
            <person name="Masonjones S."/>
            <person name="Stajich J.E."/>
        </authorList>
    </citation>
    <scope>NUCLEOTIDE SEQUENCE [LARGE SCALE GENOMIC DNA]</scope>
    <source>
        <strain evidence="11">CCFEE 5527</strain>
    </source>
</reference>
<keyword evidence="8" id="KW-0472">Membrane</keyword>
<evidence type="ECO:0000256" key="8">
    <source>
        <dbReference type="ARBA" id="ARBA00023136"/>
    </source>
</evidence>
<evidence type="ECO:0000256" key="4">
    <source>
        <dbReference type="ARBA" id="ARBA00022692"/>
    </source>
</evidence>
<comment type="similarity">
    <text evidence="2 9">Belongs to the mitochondrial pyruvate carrier (MPC) (TC 2.A.105) family.</text>
</comment>
<dbReference type="PANTHER" id="PTHR14154">
    <property type="entry name" value="UPF0041 BRAIN PROTEIN 44-RELATED"/>
    <property type="match status" value="1"/>
</dbReference>
<keyword evidence="3 9" id="KW-0813">Transport</keyword>
<dbReference type="GO" id="GO:0006850">
    <property type="term" value="P:pyruvate import into mitochondria"/>
    <property type="evidence" value="ECO:0007669"/>
    <property type="project" value="InterPro"/>
</dbReference>
<dbReference type="InterPro" id="IPR005336">
    <property type="entry name" value="MPC"/>
</dbReference>
<evidence type="ECO:0000313" key="10">
    <source>
        <dbReference type="EMBL" id="OQO07005.1"/>
    </source>
</evidence>
<sequence length="175" mass="19390">MSSRFGLRALRAQNQIMANLRAQRRYNSTAIPDATGTVIPPKRTGFDAFWNSTVGPKTVHFWAPIMKWGLVLAGASNFARPAEKLSLSQNAALMCTGLIWTRWCFVIRPKNMFLASVNFLLFCVGAAQTGRVLNYQAGLKGKNLGEEIVDEVKEGARKVEMGVERGVEKVSQELK</sequence>
<evidence type="ECO:0000256" key="5">
    <source>
        <dbReference type="ARBA" id="ARBA00022792"/>
    </source>
</evidence>